<reference evidence="9" key="1">
    <citation type="submission" date="2014-03" db="EMBL/GenBank/DDBJ databases">
        <title>The Genome Sequence of Puccinia striiformis f. sp. tritici PST-78.</title>
        <authorList>
            <consortium name="The Broad Institute Genome Sequencing Platform"/>
            <person name="Cuomo C."/>
            <person name="Hulbert S."/>
            <person name="Chen X."/>
            <person name="Walker B."/>
            <person name="Young S.K."/>
            <person name="Zeng Q."/>
            <person name="Gargeya S."/>
            <person name="Fitzgerald M."/>
            <person name="Haas B."/>
            <person name="Abouelleil A."/>
            <person name="Alvarado L."/>
            <person name="Arachchi H.M."/>
            <person name="Berlin A.M."/>
            <person name="Chapman S.B."/>
            <person name="Goldberg J."/>
            <person name="Griggs A."/>
            <person name="Gujja S."/>
            <person name="Hansen M."/>
            <person name="Howarth C."/>
            <person name="Imamovic A."/>
            <person name="Larimer J."/>
            <person name="McCowan C."/>
            <person name="Montmayeur A."/>
            <person name="Murphy C."/>
            <person name="Neiman D."/>
            <person name="Pearson M."/>
            <person name="Priest M."/>
            <person name="Roberts A."/>
            <person name="Saif S."/>
            <person name="Shea T."/>
            <person name="Sisk P."/>
            <person name="Sykes S."/>
            <person name="Wortman J."/>
            <person name="Nusbaum C."/>
            <person name="Birren B."/>
        </authorList>
    </citation>
    <scope>NUCLEOTIDE SEQUENCE [LARGE SCALE GENOMIC DNA]</scope>
    <source>
        <strain evidence="9">race PST-78</strain>
    </source>
</reference>
<proteinExistence type="inferred from homology"/>
<evidence type="ECO:0000313" key="8">
    <source>
        <dbReference type="EMBL" id="KNE87949.1"/>
    </source>
</evidence>
<dbReference type="GO" id="GO:0004497">
    <property type="term" value="F:monooxygenase activity"/>
    <property type="evidence" value="ECO:0007669"/>
    <property type="project" value="UniProtKB-KW"/>
</dbReference>
<organism evidence="8 9">
    <name type="scientific">Puccinia striiformis f. sp. tritici PST-78</name>
    <dbReference type="NCBI Taxonomy" id="1165861"/>
    <lineage>
        <taxon>Eukaryota</taxon>
        <taxon>Fungi</taxon>
        <taxon>Dikarya</taxon>
        <taxon>Basidiomycota</taxon>
        <taxon>Pucciniomycotina</taxon>
        <taxon>Pucciniomycetes</taxon>
        <taxon>Pucciniales</taxon>
        <taxon>Pucciniaceae</taxon>
        <taxon>Puccinia</taxon>
    </lineage>
</organism>
<evidence type="ECO:0000256" key="3">
    <source>
        <dbReference type="ARBA" id="ARBA00022617"/>
    </source>
</evidence>
<evidence type="ECO:0008006" key="10">
    <source>
        <dbReference type="Google" id="ProtNLM"/>
    </source>
</evidence>
<dbReference type="SUPFAM" id="SSF48264">
    <property type="entry name" value="Cytochrome P450"/>
    <property type="match status" value="1"/>
</dbReference>
<dbReference type="InterPro" id="IPR036396">
    <property type="entry name" value="Cyt_P450_sf"/>
</dbReference>
<dbReference type="InterPro" id="IPR002402">
    <property type="entry name" value="Cyt_P450_E_grp-II"/>
</dbReference>
<dbReference type="EMBL" id="AJIL01003612">
    <property type="protein sequence ID" value="KNE87949.1"/>
    <property type="molecule type" value="Genomic_DNA"/>
</dbReference>
<evidence type="ECO:0000256" key="5">
    <source>
        <dbReference type="ARBA" id="ARBA00023002"/>
    </source>
</evidence>
<comment type="caution">
    <text evidence="8">The sequence shown here is derived from an EMBL/GenBank/DDBJ whole genome shotgun (WGS) entry which is preliminary data.</text>
</comment>
<keyword evidence="3" id="KW-0349">Heme</keyword>
<dbReference type="GO" id="GO:0046701">
    <property type="term" value="P:insecticide catabolic process"/>
    <property type="evidence" value="ECO:0007669"/>
    <property type="project" value="TreeGrafter"/>
</dbReference>
<dbReference type="GO" id="GO:0046680">
    <property type="term" value="P:response to DDT"/>
    <property type="evidence" value="ECO:0007669"/>
    <property type="project" value="TreeGrafter"/>
</dbReference>
<dbReference type="PANTHER" id="PTHR24292:SF45">
    <property type="entry name" value="CYTOCHROME P450 6G1-RELATED"/>
    <property type="match status" value="1"/>
</dbReference>
<name>A0A0L0UMG3_9BASI</name>
<dbReference type="GO" id="GO:0016705">
    <property type="term" value="F:oxidoreductase activity, acting on paired donors, with incorporation or reduction of molecular oxygen"/>
    <property type="evidence" value="ECO:0007669"/>
    <property type="project" value="InterPro"/>
</dbReference>
<comment type="similarity">
    <text evidence="2">Belongs to the cytochrome P450 family.</text>
</comment>
<comment type="cofactor">
    <cofactor evidence="1">
        <name>heme</name>
        <dbReference type="ChEBI" id="CHEBI:30413"/>
    </cofactor>
</comment>
<keyword evidence="9" id="KW-1185">Reference proteome</keyword>
<dbReference type="Pfam" id="PF00067">
    <property type="entry name" value="p450"/>
    <property type="match status" value="1"/>
</dbReference>
<gene>
    <name evidence="8" type="ORF">PSTG_18657</name>
</gene>
<dbReference type="Gene3D" id="1.10.630.10">
    <property type="entry name" value="Cytochrome P450"/>
    <property type="match status" value="1"/>
</dbReference>
<dbReference type="GO" id="GO:0005506">
    <property type="term" value="F:iron ion binding"/>
    <property type="evidence" value="ECO:0007669"/>
    <property type="project" value="InterPro"/>
</dbReference>
<dbReference type="AlphaFoldDB" id="A0A0L0UMG3"/>
<dbReference type="PRINTS" id="PR00464">
    <property type="entry name" value="EP450II"/>
</dbReference>
<evidence type="ECO:0000313" key="9">
    <source>
        <dbReference type="Proteomes" id="UP000054564"/>
    </source>
</evidence>
<keyword evidence="5" id="KW-0560">Oxidoreductase</keyword>
<protein>
    <recommendedName>
        <fullName evidence="10">Cytochrome P450</fullName>
    </recommendedName>
</protein>
<dbReference type="Proteomes" id="UP000054564">
    <property type="component" value="Unassembled WGS sequence"/>
</dbReference>
<dbReference type="STRING" id="1165861.A0A0L0UMG3"/>
<keyword evidence="7" id="KW-0503">Monooxygenase</keyword>
<keyword evidence="4" id="KW-0479">Metal-binding</keyword>
<evidence type="ECO:0000256" key="2">
    <source>
        <dbReference type="ARBA" id="ARBA00010617"/>
    </source>
</evidence>
<accession>A0A0L0UMG3</accession>
<dbReference type="InterPro" id="IPR001128">
    <property type="entry name" value="Cyt_P450"/>
</dbReference>
<dbReference type="InterPro" id="IPR050476">
    <property type="entry name" value="Insect_CytP450_Detox"/>
</dbReference>
<evidence type="ECO:0000256" key="1">
    <source>
        <dbReference type="ARBA" id="ARBA00001971"/>
    </source>
</evidence>
<dbReference type="GO" id="GO:0020037">
    <property type="term" value="F:heme binding"/>
    <property type="evidence" value="ECO:0007669"/>
    <property type="project" value="InterPro"/>
</dbReference>
<keyword evidence="6" id="KW-0408">Iron</keyword>
<evidence type="ECO:0000256" key="7">
    <source>
        <dbReference type="ARBA" id="ARBA00023033"/>
    </source>
</evidence>
<sequence length="168" mass="19478">MFFLRNRQWREVRNKLSPVLTSGKLKQAYGLMQEVSFNLEEHLKSKQPASGNSFVCDIKDLIALFTTDLIATHAFGVQANSLENPNGDFRRNGRKMFEFDLIRFINFFVIFFMPNLSSLLRVRLFSDESSKFVRDTVNYVMKERKQSGAIRNDLIDTLLALQEEAKAE</sequence>
<evidence type="ECO:0000256" key="6">
    <source>
        <dbReference type="ARBA" id="ARBA00023004"/>
    </source>
</evidence>
<dbReference type="PANTHER" id="PTHR24292">
    <property type="entry name" value="CYTOCHROME P450"/>
    <property type="match status" value="1"/>
</dbReference>
<evidence type="ECO:0000256" key="4">
    <source>
        <dbReference type="ARBA" id="ARBA00022723"/>
    </source>
</evidence>
<feature type="non-terminal residue" evidence="8">
    <location>
        <position position="168"/>
    </location>
</feature>